<evidence type="ECO:0000256" key="10">
    <source>
        <dbReference type="RuleBase" id="RU000461"/>
    </source>
</evidence>
<sequence>MSLSVSSLDLVLAGCAVWLVKQLLTKPSSAPLPPGPKGLPVIGNVLDMPKSQEWLTFAKWGPIIYINIFGQPMIILNDGKVAADMLVKKSSIYSDRPVLPMASELCGWTQTLALTPYGDRFREYRKSLHRLMGTRSELKSSIPLIESETQVFLKRVLAKPTDMTDNIRKTAGSIILMMAYGYKTKEDNDPLVHLVDVATNQFSEITEPGRYLVDIFPILKHVPSWFPGAGFQKEAVHYTKVVNDMADVPLDFVKEKMAEGTVLPSYSSKLLERKDLTPSQLDNIKWSAASLYGGGADTTVSAVNTLFLAMTLFPEAQRKAQAEIDAVIGGDRLPTSEDRPRLPYVDALVNEVLRWGPVAPLGLPHRLLEDDIHDGYLIPKGSIIMVNIWKLLHNPAVYADPERFYPERYLGVDGKAPEEDPRNYCFGFGRRICPGLNLADASIWITCAMALTVFDVSTTIENGVPVVPKAKYTDGTISHPEPFKCTIKPRSAKAEELINL</sequence>
<dbReference type="InterPro" id="IPR036396">
    <property type="entry name" value="Cyt_P450_sf"/>
</dbReference>
<evidence type="ECO:0000256" key="7">
    <source>
        <dbReference type="ARBA" id="ARBA00023004"/>
    </source>
</evidence>
<accession>A0A4Y9ZM70</accession>
<evidence type="ECO:0000256" key="11">
    <source>
        <dbReference type="SAM" id="SignalP"/>
    </source>
</evidence>
<proteinExistence type="inferred from homology"/>
<dbReference type="GO" id="GO:0016705">
    <property type="term" value="F:oxidoreductase activity, acting on paired donors, with incorporation or reduction of molecular oxygen"/>
    <property type="evidence" value="ECO:0007669"/>
    <property type="project" value="InterPro"/>
</dbReference>
<keyword evidence="7 9" id="KW-0408">Iron</keyword>
<dbReference type="GO" id="GO:0004497">
    <property type="term" value="F:monooxygenase activity"/>
    <property type="evidence" value="ECO:0007669"/>
    <property type="project" value="UniProtKB-KW"/>
</dbReference>
<keyword evidence="11" id="KW-0732">Signal</keyword>
<dbReference type="Pfam" id="PF00067">
    <property type="entry name" value="p450"/>
    <property type="match status" value="1"/>
</dbReference>
<dbReference type="InterPro" id="IPR002401">
    <property type="entry name" value="Cyt_P450_E_grp-I"/>
</dbReference>
<evidence type="ECO:0000256" key="6">
    <source>
        <dbReference type="ARBA" id="ARBA00023002"/>
    </source>
</evidence>
<evidence type="ECO:0000256" key="1">
    <source>
        <dbReference type="ARBA" id="ARBA00001971"/>
    </source>
</evidence>
<reference evidence="12 13" key="1">
    <citation type="submission" date="2019-02" db="EMBL/GenBank/DDBJ databases">
        <title>Genome sequencing of the rare red list fungi Hericium alpestre (H. flagellum).</title>
        <authorList>
            <person name="Buettner E."/>
            <person name="Kellner H."/>
        </authorList>
    </citation>
    <scope>NUCLEOTIDE SEQUENCE [LARGE SCALE GENOMIC DNA]</scope>
    <source>
        <strain evidence="12 13">DSM 108284</strain>
    </source>
</reference>
<gene>
    <name evidence="12" type="ORF">EWM64_g8950</name>
</gene>
<dbReference type="PRINTS" id="PR00385">
    <property type="entry name" value="P450"/>
</dbReference>
<evidence type="ECO:0000313" key="12">
    <source>
        <dbReference type="EMBL" id="TFY75063.1"/>
    </source>
</evidence>
<dbReference type="STRING" id="135208.A0A4Y9ZM70"/>
<evidence type="ECO:0000256" key="5">
    <source>
        <dbReference type="ARBA" id="ARBA00022723"/>
    </source>
</evidence>
<dbReference type="OrthoDB" id="2789670at2759"/>
<dbReference type="PROSITE" id="PS00086">
    <property type="entry name" value="CYTOCHROME_P450"/>
    <property type="match status" value="1"/>
</dbReference>
<evidence type="ECO:0000256" key="3">
    <source>
        <dbReference type="ARBA" id="ARBA00010617"/>
    </source>
</evidence>
<protein>
    <recommendedName>
        <fullName evidence="14">Cytochrome P450</fullName>
    </recommendedName>
</protein>
<keyword evidence="13" id="KW-1185">Reference proteome</keyword>
<comment type="pathway">
    <text evidence="2">Secondary metabolite biosynthesis.</text>
</comment>
<dbReference type="CDD" id="cd11065">
    <property type="entry name" value="CYP64-like"/>
    <property type="match status" value="1"/>
</dbReference>
<dbReference type="InterPro" id="IPR050364">
    <property type="entry name" value="Cytochrome_P450_fung"/>
</dbReference>
<evidence type="ECO:0000256" key="4">
    <source>
        <dbReference type="ARBA" id="ARBA00022617"/>
    </source>
</evidence>
<dbReference type="Proteomes" id="UP000298061">
    <property type="component" value="Unassembled WGS sequence"/>
</dbReference>
<evidence type="ECO:0008006" key="14">
    <source>
        <dbReference type="Google" id="ProtNLM"/>
    </source>
</evidence>
<keyword evidence="4 9" id="KW-0349">Heme</keyword>
<dbReference type="PRINTS" id="PR00463">
    <property type="entry name" value="EP450I"/>
</dbReference>
<dbReference type="PANTHER" id="PTHR46300:SF7">
    <property type="entry name" value="P450, PUTATIVE (EUROFUNG)-RELATED"/>
    <property type="match status" value="1"/>
</dbReference>
<dbReference type="AlphaFoldDB" id="A0A4Y9ZM70"/>
<organism evidence="12 13">
    <name type="scientific">Hericium alpestre</name>
    <dbReference type="NCBI Taxonomy" id="135208"/>
    <lineage>
        <taxon>Eukaryota</taxon>
        <taxon>Fungi</taxon>
        <taxon>Dikarya</taxon>
        <taxon>Basidiomycota</taxon>
        <taxon>Agaricomycotina</taxon>
        <taxon>Agaricomycetes</taxon>
        <taxon>Russulales</taxon>
        <taxon>Hericiaceae</taxon>
        <taxon>Hericium</taxon>
    </lineage>
</organism>
<dbReference type="GO" id="GO:0020037">
    <property type="term" value="F:heme binding"/>
    <property type="evidence" value="ECO:0007669"/>
    <property type="project" value="InterPro"/>
</dbReference>
<keyword evidence="6 10" id="KW-0560">Oxidoreductase</keyword>
<keyword evidence="5 9" id="KW-0479">Metal-binding</keyword>
<feature type="binding site" description="axial binding residue" evidence="9">
    <location>
        <position position="433"/>
    </location>
    <ligand>
        <name>heme</name>
        <dbReference type="ChEBI" id="CHEBI:30413"/>
    </ligand>
    <ligandPart>
        <name>Fe</name>
        <dbReference type="ChEBI" id="CHEBI:18248"/>
    </ligandPart>
</feature>
<dbReference type="InterPro" id="IPR001128">
    <property type="entry name" value="Cyt_P450"/>
</dbReference>
<keyword evidence="8 10" id="KW-0503">Monooxygenase</keyword>
<dbReference type="EMBL" id="SFCI01001737">
    <property type="protein sequence ID" value="TFY75063.1"/>
    <property type="molecule type" value="Genomic_DNA"/>
</dbReference>
<evidence type="ECO:0000256" key="9">
    <source>
        <dbReference type="PIRSR" id="PIRSR602401-1"/>
    </source>
</evidence>
<feature type="signal peptide" evidence="11">
    <location>
        <begin position="1"/>
        <end position="22"/>
    </location>
</feature>
<feature type="chain" id="PRO_5021298276" description="Cytochrome P450" evidence="11">
    <location>
        <begin position="23"/>
        <end position="500"/>
    </location>
</feature>
<comment type="caution">
    <text evidence="12">The sequence shown here is derived from an EMBL/GenBank/DDBJ whole genome shotgun (WGS) entry which is preliminary data.</text>
</comment>
<dbReference type="InterPro" id="IPR017972">
    <property type="entry name" value="Cyt_P450_CS"/>
</dbReference>
<dbReference type="GO" id="GO:0005506">
    <property type="term" value="F:iron ion binding"/>
    <property type="evidence" value="ECO:0007669"/>
    <property type="project" value="InterPro"/>
</dbReference>
<dbReference type="PANTHER" id="PTHR46300">
    <property type="entry name" value="P450, PUTATIVE (EUROFUNG)-RELATED-RELATED"/>
    <property type="match status" value="1"/>
</dbReference>
<evidence type="ECO:0000256" key="8">
    <source>
        <dbReference type="ARBA" id="ARBA00023033"/>
    </source>
</evidence>
<dbReference type="Gene3D" id="1.10.630.10">
    <property type="entry name" value="Cytochrome P450"/>
    <property type="match status" value="1"/>
</dbReference>
<dbReference type="SUPFAM" id="SSF48264">
    <property type="entry name" value="Cytochrome P450"/>
    <property type="match status" value="1"/>
</dbReference>
<evidence type="ECO:0000256" key="2">
    <source>
        <dbReference type="ARBA" id="ARBA00005179"/>
    </source>
</evidence>
<comment type="cofactor">
    <cofactor evidence="1 9">
        <name>heme</name>
        <dbReference type="ChEBI" id="CHEBI:30413"/>
    </cofactor>
</comment>
<comment type="similarity">
    <text evidence="3 10">Belongs to the cytochrome P450 family.</text>
</comment>
<name>A0A4Y9ZM70_9AGAM</name>
<evidence type="ECO:0000313" key="13">
    <source>
        <dbReference type="Proteomes" id="UP000298061"/>
    </source>
</evidence>